<dbReference type="EMBL" id="JBHTIK010000005">
    <property type="protein sequence ID" value="MFD0848900.1"/>
    <property type="molecule type" value="Genomic_DNA"/>
</dbReference>
<keyword evidence="1" id="KW-0808">Transferase</keyword>
<name>A0ABW3C3G2_SPHXN</name>
<evidence type="ECO:0000313" key="1">
    <source>
        <dbReference type="EMBL" id="MFD0848900.1"/>
    </source>
</evidence>
<dbReference type="PRINTS" id="PR01210">
    <property type="entry name" value="GGTRANSPTASE"/>
</dbReference>
<keyword evidence="1" id="KW-0012">Acyltransferase</keyword>
<dbReference type="InterPro" id="IPR052896">
    <property type="entry name" value="GGT-like_enzyme"/>
</dbReference>
<dbReference type="SUPFAM" id="SSF56235">
    <property type="entry name" value="N-terminal nucleophile aminohydrolases (Ntn hydrolases)"/>
    <property type="match status" value="1"/>
</dbReference>
<organism evidence="1 2">
    <name type="scientific">Sphingosinicella xenopeptidilytica</name>
    <dbReference type="NCBI Taxonomy" id="364098"/>
    <lineage>
        <taxon>Bacteria</taxon>
        <taxon>Pseudomonadati</taxon>
        <taxon>Pseudomonadota</taxon>
        <taxon>Alphaproteobacteria</taxon>
        <taxon>Sphingomonadales</taxon>
        <taxon>Sphingosinicellaceae</taxon>
        <taxon>Sphingosinicella</taxon>
    </lineage>
</organism>
<dbReference type="PANTHER" id="PTHR43881">
    <property type="entry name" value="GAMMA-GLUTAMYLTRANSPEPTIDASE (AFU_ORTHOLOGUE AFUA_4G13580)"/>
    <property type="match status" value="1"/>
</dbReference>
<dbReference type="Pfam" id="PF01019">
    <property type="entry name" value="G_glu_transpept"/>
    <property type="match status" value="2"/>
</dbReference>
<dbReference type="InterPro" id="IPR043137">
    <property type="entry name" value="GGT_ssub_C"/>
</dbReference>
<dbReference type="PANTHER" id="PTHR43881:SF1">
    <property type="entry name" value="GAMMA-GLUTAMYLTRANSPEPTIDASE (AFU_ORTHOLOGUE AFUA_4G13580)"/>
    <property type="match status" value="1"/>
</dbReference>
<gene>
    <name evidence="1" type="ORF">ACFQ00_11240</name>
</gene>
<evidence type="ECO:0000313" key="2">
    <source>
        <dbReference type="Proteomes" id="UP001597124"/>
    </source>
</evidence>
<dbReference type="Proteomes" id="UP001597124">
    <property type="component" value="Unassembled WGS sequence"/>
</dbReference>
<keyword evidence="2" id="KW-1185">Reference proteome</keyword>
<sequence>MAKGDDGSSAASAVRWRETGAEAIMAEQCQARGEWGIVAAAAPTAALIGAEALRAGGNAYDAVVAAALAETVLLPPKCGLGGDLIALAWAPEQTAPEALLAIGGAPAGLADVAAHGAMEETGPTSIGVPAAPMGYLALAARGRLPLGDLAAPAIDLARRGFAWSRICSVLSEEARTLVAAMNPAGTVYYPGGKVIAPGTTVRLPGMARMIGELVERREGFFGGPVGNAVVARIAEAGGIVTAADLMSASADWTDAAKAQLCGMDLFVTPLPTHGASLADAVAGLDAEKAASQPEVYRHVVSAIAKRRRELSGLSGTSMVSAVDADGTMVTVIHSNSYPRFGSGIIVGDFDLILANRAGRGFSSTPGHPNFPQAGRRPATTLHAWATQKADGTRFLGATPGGANQMPWNAQTLARIGAGETHVGRLVAAPRWEWKPGDDSVIVEDGFDAQTLTDFAAAAPAVQAVDRWATRSAMQILRRSPDEGTAAAADPRTVGACVAL</sequence>
<proteinExistence type="predicted"/>
<dbReference type="EC" id="2.3.2.2" evidence="1"/>
<dbReference type="GO" id="GO:0103068">
    <property type="term" value="F:leukotriene C4 gamma-glutamyl transferase activity"/>
    <property type="evidence" value="ECO:0007669"/>
    <property type="project" value="UniProtKB-EC"/>
</dbReference>
<dbReference type="InterPro" id="IPR029055">
    <property type="entry name" value="Ntn_hydrolases_N"/>
</dbReference>
<protein>
    <submittedName>
        <fullName evidence="1">Gamma-glutamyltransferase</fullName>
        <ecNumber evidence="1">2.3.2.2</ecNumber>
    </submittedName>
</protein>
<reference evidence="2" key="1">
    <citation type="journal article" date="2019" name="Int. J. Syst. Evol. Microbiol.">
        <title>The Global Catalogue of Microorganisms (GCM) 10K type strain sequencing project: providing services to taxonomists for standard genome sequencing and annotation.</title>
        <authorList>
            <consortium name="The Broad Institute Genomics Platform"/>
            <consortium name="The Broad Institute Genome Sequencing Center for Infectious Disease"/>
            <person name="Wu L."/>
            <person name="Ma J."/>
        </authorList>
    </citation>
    <scope>NUCLEOTIDE SEQUENCE [LARGE SCALE GENOMIC DNA]</scope>
    <source>
        <strain evidence="2">CCUG 52537</strain>
    </source>
</reference>
<accession>A0ABW3C3G2</accession>
<dbReference type="Gene3D" id="3.60.20.40">
    <property type="match status" value="1"/>
</dbReference>
<dbReference type="RefSeq" id="WP_381490475.1">
    <property type="nucleotide sequence ID" value="NZ_JBHTIK010000005.1"/>
</dbReference>
<comment type="caution">
    <text evidence="1">The sequence shown here is derived from an EMBL/GenBank/DDBJ whole genome shotgun (WGS) entry which is preliminary data.</text>
</comment>